<dbReference type="InterPro" id="IPR045312">
    <property type="entry name" value="PCBER-like"/>
</dbReference>
<comment type="caution">
    <text evidence="4">The sequence shown here is derived from an EMBL/GenBank/DDBJ whole genome shotgun (WGS) entry which is preliminary data.</text>
</comment>
<dbReference type="Gene3D" id="3.90.25.10">
    <property type="entry name" value="UDP-galactose 4-epimerase, domain 1"/>
    <property type="match status" value="1"/>
</dbReference>
<dbReference type="EMBL" id="JAVRRL010000035">
    <property type="protein sequence ID" value="KAK5111914.1"/>
    <property type="molecule type" value="Genomic_DNA"/>
</dbReference>
<sequence>MAEHNRIAVAGAGNLGLQVIKALVRASYPVTVLTRSLNHKPLDVDESADVKYATVDYASRSSLTTALQGHLGVVSTITSTAIGQQDTLIDAAAAAGVRRFIPAEFGSDMANPKTQVLPVYGFKAAAQAKLLEVAKFHTSFTWTAVRNGVFLDWGLQYKFLLNQQDRSITIFDDGEEPWTTTTLATVGKAVVGVFQHLDETKDRAVYIHDTVLTQKKLLQLAKAVDTASGQEWKVDYANSEEHLKKCMDVLANNPSEEQVGQTMYGLLPLSIYTKGYGGDSSSKSDNALLGIQTMTDAEVRAVVAGNTGKA</sequence>
<proteinExistence type="predicted"/>
<dbReference type="PANTHER" id="PTHR47706">
    <property type="entry name" value="NMRA-LIKE FAMILY PROTEIN"/>
    <property type="match status" value="1"/>
</dbReference>
<name>A0AAN7TGR7_9PEZI</name>
<dbReference type="Proteomes" id="UP001310890">
    <property type="component" value="Unassembled WGS sequence"/>
</dbReference>
<dbReference type="InterPro" id="IPR036291">
    <property type="entry name" value="NAD(P)-bd_dom_sf"/>
</dbReference>
<dbReference type="Pfam" id="PF05368">
    <property type="entry name" value="NmrA"/>
    <property type="match status" value="1"/>
</dbReference>
<evidence type="ECO:0000256" key="1">
    <source>
        <dbReference type="ARBA" id="ARBA00022857"/>
    </source>
</evidence>
<dbReference type="AlphaFoldDB" id="A0AAN7TGR7"/>
<dbReference type="InterPro" id="IPR051609">
    <property type="entry name" value="NmrA/Isoflavone_reductase-like"/>
</dbReference>
<evidence type="ECO:0000313" key="5">
    <source>
        <dbReference type="Proteomes" id="UP001310890"/>
    </source>
</evidence>
<keyword evidence="1" id="KW-0521">NADP</keyword>
<dbReference type="GO" id="GO:0016491">
    <property type="term" value="F:oxidoreductase activity"/>
    <property type="evidence" value="ECO:0007669"/>
    <property type="project" value="UniProtKB-KW"/>
</dbReference>
<accession>A0AAN7TGR7</accession>
<keyword evidence="2" id="KW-0560">Oxidoreductase</keyword>
<dbReference type="SUPFAM" id="SSF51735">
    <property type="entry name" value="NAD(P)-binding Rossmann-fold domains"/>
    <property type="match status" value="1"/>
</dbReference>
<organism evidence="4 5">
    <name type="scientific">Meristemomyces frigidus</name>
    <dbReference type="NCBI Taxonomy" id="1508187"/>
    <lineage>
        <taxon>Eukaryota</taxon>
        <taxon>Fungi</taxon>
        <taxon>Dikarya</taxon>
        <taxon>Ascomycota</taxon>
        <taxon>Pezizomycotina</taxon>
        <taxon>Dothideomycetes</taxon>
        <taxon>Dothideomycetidae</taxon>
        <taxon>Mycosphaerellales</taxon>
        <taxon>Teratosphaeriaceae</taxon>
        <taxon>Meristemomyces</taxon>
    </lineage>
</organism>
<reference evidence="4" key="1">
    <citation type="submission" date="2023-08" db="EMBL/GenBank/DDBJ databases">
        <title>Black Yeasts Isolated from many extreme environments.</title>
        <authorList>
            <person name="Coleine C."/>
            <person name="Stajich J.E."/>
            <person name="Selbmann L."/>
        </authorList>
    </citation>
    <scope>NUCLEOTIDE SEQUENCE</scope>
    <source>
        <strain evidence="4">CCFEE 5401</strain>
    </source>
</reference>
<evidence type="ECO:0000259" key="3">
    <source>
        <dbReference type="Pfam" id="PF05368"/>
    </source>
</evidence>
<protein>
    <recommendedName>
        <fullName evidence="3">NmrA-like domain-containing protein</fullName>
    </recommendedName>
</protein>
<evidence type="ECO:0000256" key="2">
    <source>
        <dbReference type="ARBA" id="ARBA00023002"/>
    </source>
</evidence>
<gene>
    <name evidence="4" type="ORF">LTR62_004646</name>
</gene>
<feature type="domain" description="NmrA-like" evidence="3">
    <location>
        <begin position="5"/>
        <end position="245"/>
    </location>
</feature>
<dbReference type="Gene3D" id="3.40.50.720">
    <property type="entry name" value="NAD(P)-binding Rossmann-like Domain"/>
    <property type="match status" value="1"/>
</dbReference>
<evidence type="ECO:0000313" key="4">
    <source>
        <dbReference type="EMBL" id="KAK5111914.1"/>
    </source>
</evidence>
<dbReference type="InterPro" id="IPR008030">
    <property type="entry name" value="NmrA-like"/>
</dbReference>
<dbReference type="PANTHER" id="PTHR47706:SF1">
    <property type="entry name" value="CIPA-LIKE, PUTATIVE (AFU_ORTHOLOGUE AFUA_1G12460)-RELATED"/>
    <property type="match status" value="1"/>
</dbReference>
<dbReference type="CDD" id="cd05259">
    <property type="entry name" value="PCBER_SDR_a"/>
    <property type="match status" value="1"/>
</dbReference>